<accession>A0A379DK87</accession>
<organism evidence="4 5">
    <name type="scientific">Peptostreptococcus anaerobius</name>
    <dbReference type="NCBI Taxonomy" id="1261"/>
    <lineage>
        <taxon>Bacteria</taxon>
        <taxon>Bacillati</taxon>
        <taxon>Bacillota</taxon>
        <taxon>Clostridia</taxon>
        <taxon>Peptostreptococcales</taxon>
        <taxon>Peptostreptococcaceae</taxon>
        <taxon>Peptostreptococcus</taxon>
    </lineage>
</organism>
<evidence type="ECO:0000313" key="1">
    <source>
        <dbReference type="EMBL" id="SUB60162.1"/>
    </source>
</evidence>
<dbReference type="Proteomes" id="UP000255101">
    <property type="component" value="Unassembled WGS sequence"/>
</dbReference>
<dbReference type="AlphaFoldDB" id="A0A379DK87"/>
<proteinExistence type="predicted"/>
<evidence type="ECO:0000313" key="2">
    <source>
        <dbReference type="EMBL" id="SUB62151.1"/>
    </source>
</evidence>
<evidence type="ECO:0000313" key="3">
    <source>
        <dbReference type="EMBL" id="SUB78753.1"/>
    </source>
</evidence>
<dbReference type="EMBL" id="UGTB01000005">
    <property type="protein sequence ID" value="SUB78756.1"/>
    <property type="molecule type" value="Genomic_DNA"/>
</dbReference>
<reference evidence="4 5" key="1">
    <citation type="submission" date="2018-06" db="EMBL/GenBank/DDBJ databases">
        <authorList>
            <consortium name="Pathogen Informatics"/>
            <person name="Doyle S."/>
        </authorList>
    </citation>
    <scope>NUCLEOTIDE SEQUENCE [LARGE SCALE GENOMIC DNA]</scope>
    <source>
        <strain evidence="4 5">NCTC11460</strain>
    </source>
</reference>
<dbReference type="RefSeq" id="WP_019595607.1">
    <property type="nucleotide sequence ID" value="NZ_FOVA01000007.1"/>
</dbReference>
<sequence>MRFAIKDAANILMVNKADGKVFLYSEDANSFDLKFSADEVYAKAKGNKCIGFDGEVTAELKMEFEVIQFKHLAIMASSDVETPEKYKAGLFKKVTLDESKKATIKGVKPVEGSVSAFKLDPIDGQTILGKELTVKKGDDSSDGYVLDLSADESVKQGDLVLVYYMEEKAKINLIKFSTKSKSPNFKIEADVAYKAYDGKMMALHMTIHNAKAKKNAELSLSTDNPSKFPMELDIFPDINGDYIDLVFLDDEKASISSLVEKLDPKIKLK</sequence>
<evidence type="ECO:0000313" key="4">
    <source>
        <dbReference type="EMBL" id="SUB78756.1"/>
    </source>
</evidence>
<name>A0A379DK87_9FIRM</name>
<dbReference type="EMBL" id="UGTB01000004">
    <property type="protein sequence ID" value="SUB62151.1"/>
    <property type="molecule type" value="Genomic_DNA"/>
</dbReference>
<evidence type="ECO:0000313" key="5">
    <source>
        <dbReference type="Proteomes" id="UP000255101"/>
    </source>
</evidence>
<gene>
    <name evidence="1" type="ORF">NCTC11460_00039</name>
    <name evidence="2" type="ORF">NCTC11460_02159</name>
    <name evidence="3" type="ORF">NCTC11460_02192</name>
    <name evidence="4" type="ORF">NCTC11460_02195</name>
</gene>
<dbReference type="EMBL" id="UGTB01000005">
    <property type="protein sequence ID" value="SUB78753.1"/>
    <property type="molecule type" value="Genomic_DNA"/>
</dbReference>
<dbReference type="EMBL" id="UGTB01000004">
    <property type="protein sequence ID" value="SUB60162.1"/>
    <property type="molecule type" value="Genomic_DNA"/>
</dbReference>
<protein>
    <submittedName>
        <fullName evidence="4">Uncharacterized protein</fullName>
    </submittedName>
</protein>